<feature type="transmembrane region" description="Helical" evidence="1">
    <location>
        <begin position="36"/>
        <end position="56"/>
    </location>
</feature>
<sequence length="246" mass="26868">MGIPGGIEDHPDLRDAQWGRRVEREWRREQRRLGKATVVGALVVGALIAVAAWQYAPQWFGNPPRPVVDFGRPFAGTPYESWADGERAVVAAPEHEQVRRAVIAARIDPAELERRDGAAFLALFPEAARPAWQQMLPMLATQLTPGTKLLPNGVRAQGTIGKAVDGEGKEVVRADFRIAYAFAPDDPGVIRGHEDFIVMAEARADFQQTPQGMRITDSAIRWHNAACGAYVSGLVAPKFAAAKQPC</sequence>
<evidence type="ECO:0000256" key="1">
    <source>
        <dbReference type="SAM" id="Phobius"/>
    </source>
</evidence>
<organism evidence="2 3">
    <name type="scientific">Lentzea roselyniae</name>
    <dbReference type="NCBI Taxonomy" id="531940"/>
    <lineage>
        <taxon>Bacteria</taxon>
        <taxon>Bacillati</taxon>
        <taxon>Actinomycetota</taxon>
        <taxon>Actinomycetes</taxon>
        <taxon>Pseudonocardiales</taxon>
        <taxon>Pseudonocardiaceae</taxon>
        <taxon>Lentzea</taxon>
    </lineage>
</organism>
<keyword evidence="1" id="KW-1133">Transmembrane helix</keyword>
<dbReference type="EMBL" id="BAABBE010000014">
    <property type="protein sequence ID" value="GAA3658578.1"/>
    <property type="molecule type" value="Genomic_DNA"/>
</dbReference>
<evidence type="ECO:0000313" key="3">
    <source>
        <dbReference type="Proteomes" id="UP001500711"/>
    </source>
</evidence>
<gene>
    <name evidence="2" type="ORF">GCM10022267_50920</name>
</gene>
<keyword evidence="1" id="KW-0472">Membrane</keyword>
<comment type="caution">
    <text evidence="2">The sequence shown here is derived from an EMBL/GenBank/DDBJ whole genome shotgun (WGS) entry which is preliminary data.</text>
</comment>
<keyword evidence="1" id="KW-0812">Transmembrane</keyword>
<evidence type="ECO:0000313" key="2">
    <source>
        <dbReference type="EMBL" id="GAA3658578.1"/>
    </source>
</evidence>
<name>A0ABP7BER7_9PSEU</name>
<accession>A0ABP7BER7</accession>
<reference evidence="3" key="1">
    <citation type="journal article" date="2019" name="Int. J. Syst. Evol. Microbiol.">
        <title>The Global Catalogue of Microorganisms (GCM) 10K type strain sequencing project: providing services to taxonomists for standard genome sequencing and annotation.</title>
        <authorList>
            <consortium name="The Broad Institute Genomics Platform"/>
            <consortium name="The Broad Institute Genome Sequencing Center for Infectious Disease"/>
            <person name="Wu L."/>
            <person name="Ma J."/>
        </authorList>
    </citation>
    <scope>NUCLEOTIDE SEQUENCE [LARGE SCALE GENOMIC DNA]</scope>
    <source>
        <strain evidence="3">JCM 17494</strain>
    </source>
</reference>
<proteinExistence type="predicted"/>
<dbReference type="Proteomes" id="UP001500711">
    <property type="component" value="Unassembled WGS sequence"/>
</dbReference>
<dbReference type="RefSeq" id="WP_346132409.1">
    <property type="nucleotide sequence ID" value="NZ_BAABBE010000014.1"/>
</dbReference>
<keyword evidence="3" id="KW-1185">Reference proteome</keyword>
<protein>
    <submittedName>
        <fullName evidence="2">Uncharacterized protein</fullName>
    </submittedName>
</protein>